<organism evidence="7 8">
    <name type="scientific">Tritrichomonas musculus</name>
    <dbReference type="NCBI Taxonomy" id="1915356"/>
    <lineage>
        <taxon>Eukaryota</taxon>
        <taxon>Metamonada</taxon>
        <taxon>Parabasalia</taxon>
        <taxon>Tritrichomonadida</taxon>
        <taxon>Tritrichomonadidae</taxon>
        <taxon>Tritrichomonas</taxon>
    </lineage>
</organism>
<feature type="compositionally biased region" description="Polar residues" evidence="5">
    <location>
        <begin position="831"/>
        <end position="842"/>
    </location>
</feature>
<dbReference type="EMBL" id="JAPFFF010000038">
    <property type="protein sequence ID" value="KAK8842397.1"/>
    <property type="molecule type" value="Genomic_DNA"/>
</dbReference>
<keyword evidence="2" id="KW-0547">Nucleotide-binding</keyword>
<feature type="region of interest" description="Disordered" evidence="5">
    <location>
        <begin position="816"/>
        <end position="842"/>
    </location>
</feature>
<gene>
    <name evidence="7" type="ORF">M9Y10_025980</name>
</gene>
<keyword evidence="8" id="KW-1185">Reference proteome</keyword>
<keyword evidence="1" id="KW-0808">Transferase</keyword>
<feature type="compositionally biased region" description="Polar residues" evidence="5">
    <location>
        <begin position="612"/>
        <end position="621"/>
    </location>
</feature>
<dbReference type="CDD" id="cd00180">
    <property type="entry name" value="PKc"/>
    <property type="match status" value="1"/>
</dbReference>
<feature type="region of interest" description="Disordered" evidence="5">
    <location>
        <begin position="565"/>
        <end position="754"/>
    </location>
</feature>
<evidence type="ECO:0000256" key="4">
    <source>
        <dbReference type="ARBA" id="ARBA00022840"/>
    </source>
</evidence>
<dbReference type="PANTHER" id="PTHR11042">
    <property type="entry name" value="EUKARYOTIC TRANSLATION INITIATION FACTOR 2-ALPHA KINASE EIF2-ALPHA KINASE -RELATED"/>
    <property type="match status" value="1"/>
</dbReference>
<feature type="domain" description="Protein kinase" evidence="6">
    <location>
        <begin position="268"/>
        <end position="515"/>
    </location>
</feature>
<dbReference type="InterPro" id="IPR000719">
    <property type="entry name" value="Prot_kinase_dom"/>
</dbReference>
<evidence type="ECO:0000313" key="7">
    <source>
        <dbReference type="EMBL" id="KAK8842397.1"/>
    </source>
</evidence>
<sequence length="842" mass="95689">MIPYQTDPESIQRTKKRILLILDKYKASRRDSANKKKKKSKNKINDFVIVQPKMTREQNPEMAISSRRIKKDNNNFHQSSPPEKDILSAPTQQVLIKKTHLHKKIELHANDMLIFQGQRQSAQNIIFKPKNPKEKRQETIRAPREKYQNGLDQYDLMKKNDIQIIQEQNMQSLATYRKFHQKSKRNENILSNILQIEEMQEITNSPKTVKKGQIFFNSIALPDFSDGDDTELIEEKLPIFSNLPFEKPFISRSSFNFTKSTSKNNITIDVNHPIYTSSSCGVFISKDDSNPPFYYAIKSSSFVSRLKREFDIYELINRHPSIITCYDMWIDEEKAFLQLELSPKGSIRKNLFSFNNDQIWQIFSHIIFALKKLHSIGYIHLDVSPSNILQCRSPDDSFDVYKLSDFGMSIPIGSFEEDCEGAGPYLSPEALLFPDTEFEVGPQADIFSFGVVMMELVSKKLAPRNSVNYRALRNGSFDFSALQIPEEFSFIKNMMDPDPTKRPSTEQLLSMTPAKKEIDKLVLCEENIINQQQIITNQIHNQQQQENQNLQQTPMRQGSSQLLMKQSLSQPSMKQSSSQSSMKQGLSQSSMKQGLSQSSMKQNSSQSSMKQGLSQSSMKQGLSQSSMKQNSSQSSMKQGSSQSSMKQGLSQSSMKQNSSQSSMKQGLSQSSMKQNSSQSSMKQGSSQLLMKQSLSQPSMKQSSSQSSMKQNSSQSSMKQGLSQSSMKQSSSQSSMKQSSSQSSMNPNSSQSFIKLPPIPIKQYILQSPTRNVTLQSSTKQKLPRISMKQYLLQSPTRNNSLQPATKPNCNQLQRKLSFNDSSDEYLPGKNKNVSNTFSNSYE</sequence>
<reference evidence="7 8" key="1">
    <citation type="submission" date="2024-04" db="EMBL/GenBank/DDBJ databases">
        <title>Tritrichomonas musculus Genome.</title>
        <authorList>
            <person name="Alves-Ferreira E."/>
            <person name="Grigg M."/>
            <person name="Lorenzi H."/>
            <person name="Galac M."/>
        </authorList>
    </citation>
    <scope>NUCLEOTIDE SEQUENCE [LARGE SCALE GENOMIC DNA]</scope>
    <source>
        <strain evidence="7 8">EAF2021</strain>
    </source>
</reference>
<evidence type="ECO:0000256" key="1">
    <source>
        <dbReference type="ARBA" id="ARBA00022679"/>
    </source>
</evidence>
<feature type="compositionally biased region" description="Low complexity" evidence="5">
    <location>
        <begin position="565"/>
        <end position="611"/>
    </location>
</feature>
<feature type="compositionally biased region" description="Low complexity" evidence="5">
    <location>
        <begin position="622"/>
        <end position="751"/>
    </location>
</feature>
<dbReference type="InterPro" id="IPR050339">
    <property type="entry name" value="CC_SR_Kinase"/>
</dbReference>
<accession>A0ABR2H9E6</accession>
<evidence type="ECO:0000313" key="8">
    <source>
        <dbReference type="Proteomes" id="UP001470230"/>
    </source>
</evidence>
<comment type="caution">
    <text evidence="7">The sequence shown here is derived from an EMBL/GenBank/DDBJ whole genome shotgun (WGS) entry which is preliminary data.</text>
</comment>
<name>A0ABR2H9E6_9EUKA</name>
<dbReference type="Gene3D" id="1.10.510.10">
    <property type="entry name" value="Transferase(Phosphotransferase) domain 1"/>
    <property type="match status" value="1"/>
</dbReference>
<dbReference type="PANTHER" id="PTHR11042:SF189">
    <property type="entry name" value="PROTEIN KINASE DOMAIN-CONTAINING PROTEIN"/>
    <property type="match status" value="1"/>
</dbReference>
<dbReference type="Proteomes" id="UP001470230">
    <property type="component" value="Unassembled WGS sequence"/>
</dbReference>
<dbReference type="SUPFAM" id="SSF56112">
    <property type="entry name" value="Protein kinase-like (PK-like)"/>
    <property type="match status" value="1"/>
</dbReference>
<dbReference type="Pfam" id="PF00069">
    <property type="entry name" value="Pkinase"/>
    <property type="match status" value="1"/>
</dbReference>
<feature type="region of interest" description="Disordered" evidence="5">
    <location>
        <begin position="69"/>
        <end position="89"/>
    </location>
</feature>
<dbReference type="PROSITE" id="PS50011">
    <property type="entry name" value="PROTEIN_KINASE_DOM"/>
    <property type="match status" value="1"/>
</dbReference>
<proteinExistence type="predicted"/>
<keyword evidence="4" id="KW-0067">ATP-binding</keyword>
<protein>
    <recommendedName>
        <fullName evidence="6">Protein kinase domain-containing protein</fullName>
    </recommendedName>
</protein>
<evidence type="ECO:0000259" key="6">
    <source>
        <dbReference type="PROSITE" id="PS50011"/>
    </source>
</evidence>
<evidence type="ECO:0000256" key="5">
    <source>
        <dbReference type="SAM" id="MobiDB-lite"/>
    </source>
</evidence>
<keyword evidence="3" id="KW-0418">Kinase</keyword>
<evidence type="ECO:0000256" key="2">
    <source>
        <dbReference type="ARBA" id="ARBA00022741"/>
    </source>
</evidence>
<evidence type="ECO:0000256" key="3">
    <source>
        <dbReference type="ARBA" id="ARBA00022777"/>
    </source>
</evidence>
<dbReference type="InterPro" id="IPR011009">
    <property type="entry name" value="Kinase-like_dom_sf"/>
</dbReference>